<reference evidence="3 5" key="3">
    <citation type="journal article" date="2014" name="Nature">
        <title>Elephant shark genome provides unique insights into gnathostome evolution.</title>
        <authorList>
            <consortium name="International Elephant Shark Genome Sequencing Consortium"/>
            <person name="Venkatesh B."/>
            <person name="Lee A.P."/>
            <person name="Ravi V."/>
            <person name="Maurya A.K."/>
            <person name="Lian M.M."/>
            <person name="Swann J.B."/>
            <person name="Ohta Y."/>
            <person name="Flajnik M.F."/>
            <person name="Sutoh Y."/>
            <person name="Kasahara M."/>
            <person name="Hoon S."/>
            <person name="Gangu V."/>
            <person name="Roy S.W."/>
            <person name="Irimia M."/>
            <person name="Korzh V."/>
            <person name="Kondrychyn I."/>
            <person name="Lim Z.W."/>
            <person name="Tay B.H."/>
            <person name="Tohari S."/>
            <person name="Kong K.W."/>
            <person name="Ho S."/>
            <person name="Lorente-Galdos B."/>
            <person name="Quilez J."/>
            <person name="Marques-Bonet T."/>
            <person name="Raney B.J."/>
            <person name="Ingham P.W."/>
            <person name="Tay A."/>
            <person name="Hillier L.W."/>
            <person name="Minx P."/>
            <person name="Boehm T."/>
            <person name="Wilson R.K."/>
            <person name="Brenner S."/>
            <person name="Warren W.C."/>
        </authorList>
    </citation>
    <scope>NUCLEOTIDE SEQUENCE</scope>
    <source>
        <tissue evidence="3">Gills</tissue>
    </source>
</reference>
<dbReference type="PANTHER" id="PTHR41693:SF2">
    <property type="entry name" value="BIOGENESIS OF LYSOSOME-RELATED ORGANELLES COMPLEX 1 SUBUNIT 2"/>
    <property type="match status" value="1"/>
</dbReference>
<keyword evidence="2" id="KW-0732">Signal</keyword>
<dbReference type="Proteomes" id="UP000314986">
    <property type="component" value="Unassembled WGS sequence"/>
</dbReference>
<feature type="chain" id="PRO_5044739609" evidence="2">
    <location>
        <begin position="18"/>
        <end position="152"/>
    </location>
</feature>
<dbReference type="PANTHER" id="PTHR41693">
    <property type="entry name" value="HEME-BINDING PROTEIN 1"/>
    <property type="match status" value="1"/>
</dbReference>
<dbReference type="Ensembl" id="ENSCMIT00000045271.1">
    <property type="protein sequence ID" value="ENSCMIP00000044632.1"/>
    <property type="gene ID" value="ENSCMIG00000018453.1"/>
</dbReference>
<dbReference type="GeneTree" id="ENSGT00410000026495"/>
<protein>
    <submittedName>
        <fullName evidence="4">Si:ch73-127m5.3</fullName>
    </submittedName>
</protein>
<organism evidence="3">
    <name type="scientific">Callorhinchus milii</name>
    <name type="common">Ghost shark</name>
    <dbReference type="NCBI Taxonomy" id="7868"/>
    <lineage>
        <taxon>Eukaryota</taxon>
        <taxon>Metazoa</taxon>
        <taxon>Chordata</taxon>
        <taxon>Craniata</taxon>
        <taxon>Vertebrata</taxon>
        <taxon>Chondrichthyes</taxon>
        <taxon>Holocephali</taxon>
        <taxon>Chimaeriformes</taxon>
        <taxon>Callorhinchidae</taxon>
        <taxon>Callorhinchus</taxon>
    </lineage>
</organism>
<evidence type="ECO:0000256" key="1">
    <source>
        <dbReference type="SAM" id="Coils"/>
    </source>
</evidence>
<feature type="signal peptide" evidence="2">
    <location>
        <begin position="1"/>
        <end position="17"/>
    </location>
</feature>
<proteinExistence type="evidence at transcript level"/>
<dbReference type="OMA" id="WDYRNEA"/>
<reference evidence="4" key="4">
    <citation type="submission" date="2025-05" db="UniProtKB">
        <authorList>
            <consortium name="Ensembl"/>
        </authorList>
    </citation>
    <scope>IDENTIFICATION</scope>
</reference>
<dbReference type="EMBL" id="JW872052">
    <property type="protein sequence ID" value="AFP04570.1"/>
    <property type="molecule type" value="mRNA"/>
</dbReference>
<dbReference type="AlphaFoldDB" id="V9L096"/>
<dbReference type="STRING" id="7868.ENSCMIP00000044632"/>
<reference evidence="5" key="2">
    <citation type="journal article" date="2007" name="PLoS Biol.">
        <title>Survey sequencing and comparative analysis of the elephant shark (Callorhinchus milii) genome.</title>
        <authorList>
            <person name="Venkatesh B."/>
            <person name="Kirkness E.F."/>
            <person name="Loh Y.H."/>
            <person name="Halpern A.L."/>
            <person name="Lee A.P."/>
            <person name="Johnson J."/>
            <person name="Dandona N."/>
            <person name="Viswanathan L.D."/>
            <person name="Tay A."/>
            <person name="Venter J.C."/>
            <person name="Strausberg R.L."/>
            <person name="Brenner S."/>
        </authorList>
    </citation>
    <scope>NUCLEOTIDE SEQUENCE [LARGE SCALE GENOMIC DNA]</scope>
</reference>
<accession>V9L096</accession>
<evidence type="ECO:0000313" key="5">
    <source>
        <dbReference type="Proteomes" id="UP000314986"/>
    </source>
</evidence>
<feature type="coiled-coil region" evidence="1">
    <location>
        <begin position="73"/>
        <end position="100"/>
    </location>
</feature>
<evidence type="ECO:0000313" key="3">
    <source>
        <dbReference type="EMBL" id="AFP04570.1"/>
    </source>
</evidence>
<sequence>MMEKLAFLLLLFIAVSAQKYPEWDYKTEARKVNMRGCSNLTTVLDNWKFAIMTQIKDLLLYDHQTVLPDYGRIHTLSEALDDLYKEFNALKERMIELTNKFETVELFVDEMKASRQTVRNGGRRVQSVNEDGLRKRRVVIRKVKKPLITNAN</sequence>
<keyword evidence="5" id="KW-1185">Reference proteome</keyword>
<reference evidence="5" key="1">
    <citation type="journal article" date="2006" name="Science">
        <title>Ancient noncoding elements conserved in the human genome.</title>
        <authorList>
            <person name="Venkatesh B."/>
            <person name="Kirkness E.F."/>
            <person name="Loh Y.H."/>
            <person name="Halpern A.L."/>
            <person name="Lee A.P."/>
            <person name="Johnson J."/>
            <person name="Dandona N."/>
            <person name="Viswanathan L.D."/>
            <person name="Tay A."/>
            <person name="Venter J.C."/>
            <person name="Strausberg R.L."/>
            <person name="Brenner S."/>
        </authorList>
    </citation>
    <scope>NUCLEOTIDE SEQUENCE [LARGE SCALE GENOMIC DNA]</scope>
</reference>
<evidence type="ECO:0000313" key="4">
    <source>
        <dbReference type="Ensembl" id="ENSCMIP00000044632.1"/>
    </source>
</evidence>
<keyword evidence="1" id="KW-0175">Coiled coil</keyword>
<evidence type="ECO:0000256" key="2">
    <source>
        <dbReference type="SAM" id="SignalP"/>
    </source>
</evidence>
<name>V9L096_CALMI</name>